<sequence length="63" mass="6863">MEQVDNNGTLHNSPCAGPQDLNGSVFVVHPRYRIGILTRQMLGARSNRGNITSSPDSSATFYI</sequence>
<feature type="compositionally biased region" description="Polar residues" evidence="1">
    <location>
        <begin position="1"/>
        <end position="12"/>
    </location>
</feature>
<dbReference type="AlphaFoldDB" id="A0A7U2R3E9"/>
<feature type="region of interest" description="Disordered" evidence="1">
    <location>
        <begin position="1"/>
        <end position="21"/>
    </location>
</feature>
<accession>A0A7U2R3E9</accession>
<protein>
    <submittedName>
        <fullName evidence="2">Uncharacterized protein</fullName>
    </submittedName>
</protein>
<organism evidence="2 3">
    <name type="scientific">Aspergillus flavus (strain ATCC 200026 / FGSC A1120 / IAM 13836 / NRRL 3357 / JCM 12722 / SRRC 167)</name>
    <dbReference type="NCBI Taxonomy" id="332952"/>
    <lineage>
        <taxon>Eukaryota</taxon>
        <taxon>Fungi</taxon>
        <taxon>Dikarya</taxon>
        <taxon>Ascomycota</taxon>
        <taxon>Pezizomycotina</taxon>
        <taxon>Eurotiomycetes</taxon>
        <taxon>Eurotiomycetidae</taxon>
        <taxon>Eurotiales</taxon>
        <taxon>Aspergillaceae</taxon>
        <taxon>Aspergillus</taxon>
        <taxon>Aspergillus subgen. Circumdati</taxon>
    </lineage>
</organism>
<evidence type="ECO:0000313" key="3">
    <source>
        <dbReference type="Proteomes" id="UP000596276"/>
    </source>
</evidence>
<evidence type="ECO:0000313" key="2">
    <source>
        <dbReference type="EMBL" id="QRD93115.1"/>
    </source>
</evidence>
<proteinExistence type="predicted"/>
<gene>
    <name evidence="2" type="ORF">F9C07_13102</name>
</gene>
<dbReference type="VEuPathDB" id="FungiDB:F9C07_13102"/>
<evidence type="ECO:0000256" key="1">
    <source>
        <dbReference type="SAM" id="MobiDB-lite"/>
    </source>
</evidence>
<reference evidence="3" key="1">
    <citation type="journal article" date="2021" name="G3 (Bethesda)">
        <title>Chromosome assembled and annotated genome sequence of Aspergillus flavus NRRL 3357.</title>
        <authorList>
            <person name="Skerker J.M."/>
            <person name="Pianalto K.M."/>
            <person name="Mondo S.J."/>
            <person name="Yang K."/>
            <person name="Arkin A.P."/>
            <person name="Keller N.P."/>
            <person name="Grigoriev I.V."/>
            <person name="Louise Glass N.L."/>
        </authorList>
    </citation>
    <scope>NUCLEOTIDE SEQUENCE [LARGE SCALE GENOMIC DNA]</scope>
    <source>
        <strain evidence="3">ATCC 200026 / FGSC A1120 / IAM 13836 / NRRL 3357 / JCM 12722 / SRRC 167</strain>
    </source>
</reference>
<name>A0A7U2R3E9_ASPFN</name>
<keyword evidence="3" id="KW-1185">Reference proteome</keyword>
<dbReference type="Proteomes" id="UP000596276">
    <property type="component" value="Chromosome 8"/>
</dbReference>
<dbReference type="EMBL" id="CP044616">
    <property type="protein sequence ID" value="QRD93115.1"/>
    <property type="molecule type" value="Genomic_DNA"/>
</dbReference>